<dbReference type="RefSeq" id="WP_154360711.1">
    <property type="nucleotide sequence ID" value="NZ_WKJL01000027.1"/>
</dbReference>
<dbReference type="Pfam" id="PF09084">
    <property type="entry name" value="NMT1"/>
    <property type="match status" value="1"/>
</dbReference>
<dbReference type="AlphaFoldDB" id="A0A844DGM5"/>
<dbReference type="Gene3D" id="3.40.190.10">
    <property type="entry name" value="Periplasmic binding protein-like II"/>
    <property type="match status" value="2"/>
</dbReference>
<dbReference type="PANTHER" id="PTHR30024:SF47">
    <property type="entry name" value="TAURINE-BINDING PERIPLASMIC PROTEIN"/>
    <property type="match status" value="1"/>
</dbReference>
<reference evidence="5 6" key="1">
    <citation type="submission" date="2019-11" db="EMBL/GenBank/DDBJ databases">
        <title>Novel species isolated from a subtropical stream in China.</title>
        <authorList>
            <person name="Lu H."/>
        </authorList>
    </citation>
    <scope>NUCLEOTIDE SEQUENCE [LARGE SCALE GENOMIC DNA]</scope>
    <source>
        <strain evidence="5 6">FT26W</strain>
    </source>
</reference>
<evidence type="ECO:0000256" key="1">
    <source>
        <dbReference type="ARBA" id="ARBA00004418"/>
    </source>
</evidence>
<accession>A0A844DGM5</accession>
<organism evidence="5 6">
    <name type="scientific">Duganella aquatilis</name>
    <dbReference type="NCBI Taxonomy" id="2666082"/>
    <lineage>
        <taxon>Bacteria</taxon>
        <taxon>Pseudomonadati</taxon>
        <taxon>Pseudomonadota</taxon>
        <taxon>Betaproteobacteria</taxon>
        <taxon>Burkholderiales</taxon>
        <taxon>Oxalobacteraceae</taxon>
        <taxon>Telluria group</taxon>
        <taxon>Duganella</taxon>
    </lineage>
</organism>
<evidence type="ECO:0000256" key="3">
    <source>
        <dbReference type="ARBA" id="ARBA00022729"/>
    </source>
</evidence>
<proteinExistence type="inferred from homology"/>
<dbReference type="GO" id="GO:0042918">
    <property type="term" value="P:alkanesulfonate transmembrane transport"/>
    <property type="evidence" value="ECO:0007669"/>
    <property type="project" value="TreeGrafter"/>
</dbReference>
<evidence type="ECO:0000313" key="5">
    <source>
        <dbReference type="EMBL" id="MRW87469.1"/>
    </source>
</evidence>
<dbReference type="InterPro" id="IPR015168">
    <property type="entry name" value="SsuA/THI5"/>
</dbReference>
<comment type="subcellular location">
    <subcellularLocation>
        <location evidence="1">Periplasm</location>
    </subcellularLocation>
</comment>
<dbReference type="SUPFAM" id="SSF53850">
    <property type="entry name" value="Periplasmic binding protein-like II"/>
    <property type="match status" value="1"/>
</dbReference>
<name>A0A844DGM5_9BURK</name>
<comment type="similarity">
    <text evidence="2">Belongs to the bacterial solute-binding protein SsuA/TauA family.</text>
</comment>
<dbReference type="Proteomes" id="UP000439986">
    <property type="component" value="Unassembled WGS sequence"/>
</dbReference>
<dbReference type="PANTHER" id="PTHR30024">
    <property type="entry name" value="ALIPHATIC SULFONATES-BINDING PROTEIN-RELATED"/>
    <property type="match status" value="1"/>
</dbReference>
<protein>
    <submittedName>
        <fullName evidence="5">Transporter substrate-binding domain-containing protein</fullName>
    </submittedName>
</protein>
<gene>
    <name evidence="5" type="ORF">GJ698_25695</name>
</gene>
<evidence type="ECO:0000256" key="2">
    <source>
        <dbReference type="ARBA" id="ARBA00010742"/>
    </source>
</evidence>
<feature type="domain" description="SsuA/THI5-like" evidence="4">
    <location>
        <begin position="110"/>
        <end position="284"/>
    </location>
</feature>
<sequence>MGQILNSTARPRSLRWAGAAAVGVMLLGGVLWLALRPGAAPAAAAPAVGFRIAASAIGNPEKISKELQTAGPLGYAIHLGVFQRELARDGFRFDGVVGFQRTAAALLGMMSGQAELASTGDSPAVLSRARGEQQRALYVTPPSDTQSGFWVVGRKGGPATLDALGGKRVGLLFGSTFDYAFQTAAQGLNLKDVAYTQLPSSAALPALQNDQLDAYVTSAAVAKLWVDRYGLTLVGKLGDVPATGRTVSVISARADFLAANPRFAAAFWRGLKAGIDAIRKDPEAYYRWSADSTGYPLDVVRATSSIDFEDRPISDAGAEALKKLLAFRVEHQVAQAAFSVDDWVVRQ</sequence>
<dbReference type="EMBL" id="WKJL01000027">
    <property type="protein sequence ID" value="MRW87469.1"/>
    <property type="molecule type" value="Genomic_DNA"/>
</dbReference>
<evidence type="ECO:0000259" key="4">
    <source>
        <dbReference type="Pfam" id="PF09084"/>
    </source>
</evidence>
<dbReference type="GO" id="GO:0042597">
    <property type="term" value="C:periplasmic space"/>
    <property type="evidence" value="ECO:0007669"/>
    <property type="project" value="UniProtKB-SubCell"/>
</dbReference>
<keyword evidence="3" id="KW-0732">Signal</keyword>
<keyword evidence="6" id="KW-1185">Reference proteome</keyword>
<evidence type="ECO:0000313" key="6">
    <source>
        <dbReference type="Proteomes" id="UP000439986"/>
    </source>
</evidence>
<comment type="caution">
    <text evidence="5">The sequence shown here is derived from an EMBL/GenBank/DDBJ whole genome shotgun (WGS) entry which is preliminary data.</text>
</comment>